<evidence type="ECO:0000313" key="2">
    <source>
        <dbReference type="EMBL" id="TFE88977.1"/>
    </source>
</evidence>
<dbReference type="RefSeq" id="WP_134751803.1">
    <property type="nucleotide sequence ID" value="NZ_MYFO02000011.1"/>
</dbReference>
<name>A0A4Y8Q4K0_9BACL</name>
<organism evidence="2 3">
    <name type="scientific">Paenibacillus athensensis</name>
    <dbReference type="NCBI Taxonomy" id="1967502"/>
    <lineage>
        <taxon>Bacteria</taxon>
        <taxon>Bacillati</taxon>
        <taxon>Bacillota</taxon>
        <taxon>Bacilli</taxon>
        <taxon>Bacillales</taxon>
        <taxon>Paenibacillaceae</taxon>
        <taxon>Paenibacillus</taxon>
    </lineage>
</organism>
<sequence length="68" mass="7596">MLFAEEAAAATTSTFSWFDPFVLVFTLLIAIGFIRLLIAPRKNKFAIAFSFIALLVFGFMDIVMVSGW</sequence>
<evidence type="ECO:0000313" key="3">
    <source>
        <dbReference type="Proteomes" id="UP000298246"/>
    </source>
</evidence>
<dbReference type="AlphaFoldDB" id="A0A4Y8Q4K0"/>
<dbReference type="EMBL" id="MYFO01000008">
    <property type="protein sequence ID" value="TFE88977.1"/>
    <property type="molecule type" value="Genomic_DNA"/>
</dbReference>
<keyword evidence="1" id="KW-1133">Transmembrane helix</keyword>
<protein>
    <recommendedName>
        <fullName evidence="4">DUF2759 domain-containing protein</fullName>
    </recommendedName>
</protein>
<reference evidence="2 3" key="1">
    <citation type="submission" date="2017-03" db="EMBL/GenBank/DDBJ databases">
        <title>Isolation of Levoglucosan Utilizing Bacteria.</title>
        <authorList>
            <person name="Arya A.S."/>
        </authorList>
    </citation>
    <scope>NUCLEOTIDE SEQUENCE [LARGE SCALE GENOMIC DNA]</scope>
    <source>
        <strain evidence="2 3">MEC069</strain>
    </source>
</reference>
<evidence type="ECO:0000256" key="1">
    <source>
        <dbReference type="SAM" id="Phobius"/>
    </source>
</evidence>
<gene>
    <name evidence="2" type="ORF">B5M42_08700</name>
</gene>
<dbReference type="Proteomes" id="UP000298246">
    <property type="component" value="Unassembled WGS sequence"/>
</dbReference>
<evidence type="ECO:0008006" key="4">
    <source>
        <dbReference type="Google" id="ProtNLM"/>
    </source>
</evidence>
<keyword evidence="1" id="KW-0472">Membrane</keyword>
<accession>A0A4Y8Q4K0</accession>
<keyword evidence="3" id="KW-1185">Reference proteome</keyword>
<proteinExistence type="predicted"/>
<comment type="caution">
    <text evidence="2">The sequence shown here is derived from an EMBL/GenBank/DDBJ whole genome shotgun (WGS) entry which is preliminary data.</text>
</comment>
<keyword evidence="1" id="KW-0812">Transmembrane</keyword>
<feature type="transmembrane region" description="Helical" evidence="1">
    <location>
        <begin position="45"/>
        <end position="65"/>
    </location>
</feature>
<feature type="transmembrane region" description="Helical" evidence="1">
    <location>
        <begin position="20"/>
        <end position="38"/>
    </location>
</feature>
<dbReference type="OrthoDB" id="2679967at2"/>